<dbReference type="PROSITE" id="PS50893">
    <property type="entry name" value="ABC_TRANSPORTER_2"/>
    <property type="match status" value="1"/>
</dbReference>
<dbReference type="GO" id="GO:0005524">
    <property type="term" value="F:ATP binding"/>
    <property type="evidence" value="ECO:0007669"/>
    <property type="project" value="UniProtKB-KW"/>
</dbReference>
<dbReference type="AlphaFoldDB" id="A0A2R7Z3J8"/>
<dbReference type="PROSITE" id="PS00211">
    <property type="entry name" value="ABC_TRANSPORTER_1"/>
    <property type="match status" value="1"/>
</dbReference>
<dbReference type="InterPro" id="IPR003439">
    <property type="entry name" value="ABC_transporter-like_ATP-bd"/>
</dbReference>
<evidence type="ECO:0000313" key="9">
    <source>
        <dbReference type="Proteomes" id="UP000244867"/>
    </source>
</evidence>
<evidence type="ECO:0000256" key="5">
    <source>
        <dbReference type="ARBA" id="ARBA00022970"/>
    </source>
</evidence>
<name>A0A2R7Z3J8_9ACTN</name>
<evidence type="ECO:0000259" key="7">
    <source>
        <dbReference type="PROSITE" id="PS50893"/>
    </source>
</evidence>
<accession>A0A2R7Z3J8</accession>
<keyword evidence="2" id="KW-0813">Transport</keyword>
<dbReference type="PANTHER" id="PTHR43820">
    <property type="entry name" value="HIGH-AFFINITY BRANCHED-CHAIN AMINO ACID TRANSPORT ATP-BINDING PROTEIN LIVF"/>
    <property type="match status" value="1"/>
</dbReference>
<comment type="caution">
    <text evidence="8">The sequence shown here is derived from an EMBL/GenBank/DDBJ whole genome shotgun (WGS) entry which is preliminary data.</text>
</comment>
<dbReference type="GO" id="GO:0015807">
    <property type="term" value="P:L-amino acid transport"/>
    <property type="evidence" value="ECO:0007669"/>
    <property type="project" value="TreeGrafter"/>
</dbReference>
<dbReference type="InterPro" id="IPR003593">
    <property type="entry name" value="AAA+_ATPase"/>
</dbReference>
<evidence type="ECO:0000256" key="2">
    <source>
        <dbReference type="ARBA" id="ARBA00022448"/>
    </source>
</evidence>
<keyword evidence="3" id="KW-0547">Nucleotide-binding</keyword>
<dbReference type="GO" id="GO:0016887">
    <property type="term" value="F:ATP hydrolysis activity"/>
    <property type="evidence" value="ECO:0007669"/>
    <property type="project" value="InterPro"/>
</dbReference>
<dbReference type="EMBL" id="PYXZ01000001">
    <property type="protein sequence ID" value="PUA82809.1"/>
    <property type="molecule type" value="Genomic_DNA"/>
</dbReference>
<dbReference type="Gene3D" id="3.40.50.300">
    <property type="entry name" value="P-loop containing nucleotide triphosphate hydrolases"/>
    <property type="match status" value="1"/>
</dbReference>
<evidence type="ECO:0000256" key="6">
    <source>
        <dbReference type="SAM" id="MobiDB-lite"/>
    </source>
</evidence>
<dbReference type="OrthoDB" id="9776369at2"/>
<evidence type="ECO:0000256" key="3">
    <source>
        <dbReference type="ARBA" id="ARBA00022741"/>
    </source>
</evidence>
<dbReference type="SMART" id="SM00382">
    <property type="entry name" value="AAA"/>
    <property type="match status" value="1"/>
</dbReference>
<gene>
    <name evidence="8" type="ORF">C7S10_03600</name>
</gene>
<keyword evidence="5" id="KW-0029">Amino-acid transport</keyword>
<dbReference type="PANTHER" id="PTHR43820:SF4">
    <property type="entry name" value="HIGH-AFFINITY BRANCHED-CHAIN AMINO ACID TRANSPORT ATP-BINDING PROTEIN LIVF"/>
    <property type="match status" value="1"/>
</dbReference>
<keyword evidence="4 8" id="KW-0067">ATP-binding</keyword>
<dbReference type="InterPro" id="IPR027417">
    <property type="entry name" value="P-loop_NTPase"/>
</dbReference>
<dbReference type="Proteomes" id="UP000244867">
    <property type="component" value="Unassembled WGS sequence"/>
</dbReference>
<evidence type="ECO:0000256" key="4">
    <source>
        <dbReference type="ARBA" id="ARBA00022840"/>
    </source>
</evidence>
<dbReference type="InterPro" id="IPR052156">
    <property type="entry name" value="BCAA_Transport_ATP-bd_LivF"/>
</dbReference>
<organism evidence="8 9">
    <name type="scientific">Nocardioides currus</name>
    <dbReference type="NCBI Taxonomy" id="2133958"/>
    <lineage>
        <taxon>Bacteria</taxon>
        <taxon>Bacillati</taxon>
        <taxon>Actinomycetota</taxon>
        <taxon>Actinomycetes</taxon>
        <taxon>Propionibacteriales</taxon>
        <taxon>Nocardioidaceae</taxon>
        <taxon>Nocardioides</taxon>
    </lineage>
</organism>
<reference evidence="8 9" key="1">
    <citation type="submission" date="2018-03" db="EMBL/GenBank/DDBJ databases">
        <authorList>
            <person name="Keele B.F."/>
        </authorList>
    </citation>
    <scope>NUCLEOTIDE SEQUENCE [LARGE SCALE GENOMIC DNA]</scope>
    <source>
        <strain evidence="8 9">IB-3</strain>
    </source>
</reference>
<feature type="domain" description="ABC transporter" evidence="7">
    <location>
        <begin position="49"/>
        <end position="279"/>
    </location>
</feature>
<dbReference type="SUPFAM" id="SSF52540">
    <property type="entry name" value="P-loop containing nucleoside triphosphate hydrolases"/>
    <property type="match status" value="1"/>
</dbReference>
<keyword evidence="9" id="KW-1185">Reference proteome</keyword>
<dbReference type="Pfam" id="PF00005">
    <property type="entry name" value="ABC_tran"/>
    <property type="match status" value="1"/>
</dbReference>
<dbReference type="GO" id="GO:0015658">
    <property type="term" value="F:branched-chain amino acid transmembrane transporter activity"/>
    <property type="evidence" value="ECO:0007669"/>
    <property type="project" value="TreeGrafter"/>
</dbReference>
<sequence length="279" mass="29663">MPHHPGPQLRQGARLGHLERGAQGPVRHRGLPGEVRRPAQRRDHNVTTLSVIDLQGGYRESVPVFSEVGFELDRGAIGVIGRNGAGKTCLAQTLSGALTTTNGSILLGGRAVEHLSPRARVSAGISLVPEGRLIFGQLTVRENLEVAVHAAGRGEKRIAAMEEQFPILGHKRSMRGASLSGGEQQLLAIARALVQEPTVVILDEPSLGLSPIAVDNLTVALRQVLDEGEVAMVLMEQNGELLTGLCHSVLLMDQGAITGTLDMGDPADQDKLFESYLGV</sequence>
<comment type="similarity">
    <text evidence="1">Belongs to the ABC transporter superfamily.</text>
</comment>
<evidence type="ECO:0000313" key="8">
    <source>
        <dbReference type="EMBL" id="PUA82809.1"/>
    </source>
</evidence>
<feature type="region of interest" description="Disordered" evidence="6">
    <location>
        <begin position="1"/>
        <end position="32"/>
    </location>
</feature>
<dbReference type="InterPro" id="IPR017871">
    <property type="entry name" value="ABC_transporter-like_CS"/>
</dbReference>
<evidence type="ECO:0000256" key="1">
    <source>
        <dbReference type="ARBA" id="ARBA00005417"/>
    </source>
</evidence>
<protein>
    <submittedName>
        <fullName evidence="8">ABC transporter ATP-binding protein</fullName>
    </submittedName>
</protein>
<proteinExistence type="inferred from homology"/>